<dbReference type="PANTHER" id="PTHR38116:SF5">
    <property type="entry name" value="BZIP DOMAIN-CONTAINING PROTEIN"/>
    <property type="match status" value="1"/>
</dbReference>
<dbReference type="OrthoDB" id="5973539at2759"/>
<dbReference type="Pfam" id="PF11905">
    <property type="entry name" value="DUF3425"/>
    <property type="match status" value="1"/>
</dbReference>
<evidence type="ECO:0000313" key="1">
    <source>
        <dbReference type="EMBL" id="KAF1980482.1"/>
    </source>
</evidence>
<dbReference type="InterPro" id="IPR021833">
    <property type="entry name" value="DUF3425"/>
</dbReference>
<name>A0A6A5VXI8_9PLEO</name>
<accession>A0A6A5VXI8</accession>
<protein>
    <submittedName>
        <fullName evidence="1">Uncharacterized protein</fullName>
    </submittedName>
</protein>
<evidence type="ECO:0000313" key="2">
    <source>
        <dbReference type="Proteomes" id="UP000800036"/>
    </source>
</evidence>
<dbReference type="EMBL" id="ML976656">
    <property type="protein sequence ID" value="KAF1980482.1"/>
    <property type="molecule type" value="Genomic_DNA"/>
</dbReference>
<reference evidence="1" key="1">
    <citation type="journal article" date="2020" name="Stud. Mycol.">
        <title>101 Dothideomycetes genomes: a test case for predicting lifestyles and emergence of pathogens.</title>
        <authorList>
            <person name="Haridas S."/>
            <person name="Albert R."/>
            <person name="Binder M."/>
            <person name="Bloem J."/>
            <person name="Labutti K."/>
            <person name="Salamov A."/>
            <person name="Andreopoulos B."/>
            <person name="Baker S."/>
            <person name="Barry K."/>
            <person name="Bills G."/>
            <person name="Bluhm B."/>
            <person name="Cannon C."/>
            <person name="Castanera R."/>
            <person name="Culley D."/>
            <person name="Daum C."/>
            <person name="Ezra D."/>
            <person name="Gonzalez J."/>
            <person name="Henrissat B."/>
            <person name="Kuo A."/>
            <person name="Liang C."/>
            <person name="Lipzen A."/>
            <person name="Lutzoni F."/>
            <person name="Magnuson J."/>
            <person name="Mondo S."/>
            <person name="Nolan M."/>
            <person name="Ohm R."/>
            <person name="Pangilinan J."/>
            <person name="Park H.-J."/>
            <person name="Ramirez L."/>
            <person name="Alfaro M."/>
            <person name="Sun H."/>
            <person name="Tritt A."/>
            <person name="Yoshinaga Y."/>
            <person name="Zwiers L.-H."/>
            <person name="Turgeon B."/>
            <person name="Goodwin S."/>
            <person name="Spatafora J."/>
            <person name="Crous P."/>
            <person name="Grigoriev I."/>
        </authorList>
    </citation>
    <scope>NUCLEOTIDE SEQUENCE</scope>
    <source>
        <strain evidence="1">CBS 107.79</strain>
    </source>
</reference>
<feature type="non-terminal residue" evidence="1">
    <location>
        <position position="1"/>
    </location>
</feature>
<gene>
    <name evidence="1" type="ORF">BU23DRAFT_444492</name>
</gene>
<dbReference type="Proteomes" id="UP000800036">
    <property type="component" value="Unassembled WGS sequence"/>
</dbReference>
<sequence length="158" mass="18332">LHLGLVEHEYCHETAESNFYRPSIAASPYAETMVLAVQRSFDGLKPDLRPTSTQIKTSHHPALDLLPLPTLRTRLIEGLHHKPPFVNELEFWEDLREDGIVCWGNASAELCGGGVPWDARSWEAKQWFLDKYRGILGDEEDELWRASQWWREMRGEYL</sequence>
<keyword evidence="2" id="KW-1185">Reference proteome</keyword>
<dbReference type="PANTHER" id="PTHR38116">
    <property type="entry name" value="CHROMOSOME 7, WHOLE GENOME SHOTGUN SEQUENCE"/>
    <property type="match status" value="1"/>
</dbReference>
<dbReference type="AlphaFoldDB" id="A0A6A5VXI8"/>
<proteinExistence type="predicted"/>
<organism evidence="1 2">
    <name type="scientific">Bimuria novae-zelandiae CBS 107.79</name>
    <dbReference type="NCBI Taxonomy" id="1447943"/>
    <lineage>
        <taxon>Eukaryota</taxon>
        <taxon>Fungi</taxon>
        <taxon>Dikarya</taxon>
        <taxon>Ascomycota</taxon>
        <taxon>Pezizomycotina</taxon>
        <taxon>Dothideomycetes</taxon>
        <taxon>Pleosporomycetidae</taxon>
        <taxon>Pleosporales</taxon>
        <taxon>Massarineae</taxon>
        <taxon>Didymosphaeriaceae</taxon>
        <taxon>Bimuria</taxon>
    </lineage>
</organism>